<dbReference type="AlphaFoldDB" id="A0A9X2RFV6"/>
<sequence>MKFWPTYRRTIFTITLLIVSIIGMAEYKQQLEQEKLLQYEVYFWTFAVLFWGTLTGVIFTQVYDRWESYQQLKNEHAKAELALLKSKVDPHFFFNTLNNLYGLTVGKSEKAPDVILKLSEIMRYVIYDSSDERVSLKKEVEYLEKYIELFKIRFHKKVDISFSSEIENENELIAPLILSIFVENAFKHGAEQLIENAFIHIYLKAENGTLNFLVKNNFKRKKDTTKSGIGLTNLKKRLKLIYPKKHQLALQKDERLFTANLTINLR</sequence>
<keyword evidence="1" id="KW-0812">Transmembrane</keyword>
<keyword evidence="3" id="KW-0418">Kinase</keyword>
<dbReference type="InterPro" id="IPR036890">
    <property type="entry name" value="HATPase_C_sf"/>
</dbReference>
<reference evidence="3" key="1">
    <citation type="submission" date="2022-06" db="EMBL/GenBank/DDBJ databases">
        <title>Gracilimonas sp. CAU 1638 isolated from sea sediment.</title>
        <authorList>
            <person name="Kim W."/>
        </authorList>
    </citation>
    <scope>NUCLEOTIDE SEQUENCE</scope>
    <source>
        <strain evidence="3">CAU 1638</strain>
    </source>
</reference>
<dbReference type="InterPro" id="IPR050640">
    <property type="entry name" value="Bact_2-comp_sensor_kinase"/>
</dbReference>
<evidence type="ECO:0000259" key="2">
    <source>
        <dbReference type="Pfam" id="PF06580"/>
    </source>
</evidence>
<dbReference type="InterPro" id="IPR010559">
    <property type="entry name" value="Sig_transdc_His_kin_internal"/>
</dbReference>
<dbReference type="RefSeq" id="WP_255134846.1">
    <property type="nucleotide sequence ID" value="NZ_JANDBC010000002.1"/>
</dbReference>
<keyword evidence="3" id="KW-0808">Transferase</keyword>
<dbReference type="EMBL" id="JANDBC010000002">
    <property type="protein sequence ID" value="MCP9291972.1"/>
    <property type="molecule type" value="Genomic_DNA"/>
</dbReference>
<proteinExistence type="predicted"/>
<keyword evidence="1" id="KW-1133">Transmembrane helix</keyword>
<evidence type="ECO:0000256" key="1">
    <source>
        <dbReference type="SAM" id="Phobius"/>
    </source>
</evidence>
<accession>A0A9X2RFV6</accession>
<dbReference type="PANTHER" id="PTHR34220:SF7">
    <property type="entry name" value="SENSOR HISTIDINE KINASE YPDA"/>
    <property type="match status" value="1"/>
</dbReference>
<name>A0A9X2RFV6_9BACT</name>
<dbReference type="GO" id="GO:0000155">
    <property type="term" value="F:phosphorelay sensor kinase activity"/>
    <property type="evidence" value="ECO:0007669"/>
    <property type="project" value="InterPro"/>
</dbReference>
<organism evidence="3 4">
    <name type="scientific">Gracilimonas sediminicola</name>
    <dbReference type="NCBI Taxonomy" id="2952158"/>
    <lineage>
        <taxon>Bacteria</taxon>
        <taxon>Pseudomonadati</taxon>
        <taxon>Balneolota</taxon>
        <taxon>Balneolia</taxon>
        <taxon>Balneolales</taxon>
        <taxon>Balneolaceae</taxon>
        <taxon>Gracilimonas</taxon>
    </lineage>
</organism>
<dbReference type="GO" id="GO:0016020">
    <property type="term" value="C:membrane"/>
    <property type="evidence" value="ECO:0007669"/>
    <property type="project" value="InterPro"/>
</dbReference>
<gene>
    <name evidence="3" type="ORF">NM125_10330</name>
</gene>
<feature type="transmembrane region" description="Helical" evidence="1">
    <location>
        <begin position="41"/>
        <end position="63"/>
    </location>
</feature>
<keyword evidence="4" id="KW-1185">Reference proteome</keyword>
<keyword evidence="1" id="KW-0472">Membrane</keyword>
<dbReference type="SUPFAM" id="SSF55874">
    <property type="entry name" value="ATPase domain of HSP90 chaperone/DNA topoisomerase II/histidine kinase"/>
    <property type="match status" value="1"/>
</dbReference>
<dbReference type="Proteomes" id="UP001139125">
    <property type="component" value="Unassembled WGS sequence"/>
</dbReference>
<feature type="domain" description="Signal transduction histidine kinase internal region" evidence="2">
    <location>
        <begin position="79"/>
        <end position="157"/>
    </location>
</feature>
<evidence type="ECO:0000313" key="4">
    <source>
        <dbReference type="Proteomes" id="UP001139125"/>
    </source>
</evidence>
<dbReference type="Pfam" id="PF06580">
    <property type="entry name" value="His_kinase"/>
    <property type="match status" value="1"/>
</dbReference>
<dbReference type="PANTHER" id="PTHR34220">
    <property type="entry name" value="SENSOR HISTIDINE KINASE YPDA"/>
    <property type="match status" value="1"/>
</dbReference>
<dbReference type="Gene3D" id="3.30.565.10">
    <property type="entry name" value="Histidine kinase-like ATPase, C-terminal domain"/>
    <property type="match status" value="1"/>
</dbReference>
<comment type="caution">
    <text evidence="3">The sequence shown here is derived from an EMBL/GenBank/DDBJ whole genome shotgun (WGS) entry which is preliminary data.</text>
</comment>
<protein>
    <submittedName>
        <fullName evidence="3">Histidine kinase</fullName>
    </submittedName>
</protein>
<evidence type="ECO:0000313" key="3">
    <source>
        <dbReference type="EMBL" id="MCP9291972.1"/>
    </source>
</evidence>